<keyword evidence="2 11" id="KW-0547">Nucleotide-binding</keyword>
<evidence type="ECO:0000256" key="1">
    <source>
        <dbReference type="ARBA" id="ARBA00022722"/>
    </source>
</evidence>
<evidence type="ECO:0000256" key="3">
    <source>
        <dbReference type="ARBA" id="ARBA00022763"/>
    </source>
</evidence>
<feature type="binding site" evidence="11">
    <location>
        <begin position="193"/>
        <end position="200"/>
    </location>
    <ligand>
        <name>ATP</name>
        <dbReference type="ChEBI" id="CHEBI:30616"/>
    </ligand>
</feature>
<dbReference type="Pfam" id="PF13245">
    <property type="entry name" value="AAA_19"/>
    <property type="match status" value="1"/>
</dbReference>
<comment type="function">
    <text evidence="11">A helicase/nuclease that prepares dsDNA breaks (DSB) for recombinational DNA repair. Binds to DSBs and unwinds DNA via a highly rapid and processive ATP-dependent bidirectional helicase activity. Unwinds dsDNA until it encounters a Chi (crossover hotspot instigator) sequence from the 3' direction. Cuts ssDNA a few nucleotides 3' to the Chi site. The properties and activities of the enzyme are changed at Chi. The Chi-altered holoenzyme produces a long 3'-ssDNA overhang and facilitates RecA-binding to the ssDNA for homologous DNA recombination and repair. Holoenzyme degrades any linearized DNA that is unable to undergo homologous recombination. In the holoenzyme this subunit has ssDNA-dependent ATPase and 5'-3' helicase activity. When added to pre-assembled RecBC greatly stimulates nuclease activity and augments holoenzyme processivity. Negatively regulates the RecA-loading ability of RecBCD.</text>
</comment>
<keyword evidence="9 11" id="KW-0234">DNA repair</keyword>
<keyword evidence="4 11" id="KW-0378">Hydrolase</keyword>
<comment type="similarity">
    <text evidence="11">Belongs to the RecD family.</text>
</comment>
<dbReference type="CDD" id="cd17933">
    <property type="entry name" value="DEXSc_RecD-like"/>
    <property type="match status" value="1"/>
</dbReference>
<feature type="domain" description="UvrD-like helicase C-terminal" evidence="12">
    <location>
        <begin position="572"/>
        <end position="617"/>
    </location>
</feature>
<comment type="catalytic activity">
    <reaction evidence="11">
        <text>ATP + H2O = ADP + phosphate + H(+)</text>
        <dbReference type="Rhea" id="RHEA:13065"/>
        <dbReference type="ChEBI" id="CHEBI:15377"/>
        <dbReference type="ChEBI" id="CHEBI:15378"/>
        <dbReference type="ChEBI" id="CHEBI:30616"/>
        <dbReference type="ChEBI" id="CHEBI:43474"/>
        <dbReference type="ChEBI" id="CHEBI:456216"/>
        <dbReference type="EC" id="5.6.2.3"/>
    </reaction>
</comment>
<comment type="subunit">
    <text evidence="11">Heterotrimer of RecB, RecC and RecD. All subunits contribute to DNA-binding.</text>
</comment>
<dbReference type="InterPro" id="IPR006344">
    <property type="entry name" value="RecD"/>
</dbReference>
<keyword evidence="5 11" id="KW-0347">Helicase</keyword>
<dbReference type="GO" id="GO:0008854">
    <property type="term" value="F:exodeoxyribonuclease V activity"/>
    <property type="evidence" value="ECO:0007669"/>
    <property type="project" value="InterPro"/>
</dbReference>
<dbReference type="Pfam" id="PF13538">
    <property type="entry name" value="UvrD_C_2"/>
    <property type="match status" value="1"/>
</dbReference>
<evidence type="ECO:0000313" key="14">
    <source>
        <dbReference type="EMBL" id="RDE69905.1"/>
    </source>
</evidence>
<keyword evidence="6 11" id="KW-0269">Exonuclease</keyword>
<dbReference type="SUPFAM" id="SSF52540">
    <property type="entry name" value="P-loop containing nucleoside triphosphate hydrolases"/>
    <property type="match status" value="1"/>
</dbReference>
<dbReference type="Gene3D" id="3.40.50.300">
    <property type="entry name" value="P-loop containing nucleotide triphosphate hydrolases"/>
    <property type="match status" value="3"/>
</dbReference>
<dbReference type="EMBL" id="QEPN01000010">
    <property type="protein sequence ID" value="RDE69905.1"/>
    <property type="molecule type" value="Genomic_DNA"/>
</dbReference>
<evidence type="ECO:0000259" key="13">
    <source>
        <dbReference type="Pfam" id="PF21185"/>
    </source>
</evidence>
<dbReference type="Pfam" id="PF21185">
    <property type="entry name" value="RecD_N"/>
    <property type="match status" value="1"/>
</dbReference>
<evidence type="ECO:0000256" key="7">
    <source>
        <dbReference type="ARBA" id="ARBA00022840"/>
    </source>
</evidence>
<dbReference type="PANTHER" id="PTHR43788">
    <property type="entry name" value="DNA2/NAM7 HELICASE FAMILY MEMBER"/>
    <property type="match status" value="1"/>
</dbReference>
<dbReference type="GO" id="GO:0005524">
    <property type="term" value="F:ATP binding"/>
    <property type="evidence" value="ECO:0007669"/>
    <property type="project" value="UniProtKB-UniRule"/>
</dbReference>
<dbReference type="InterPro" id="IPR027785">
    <property type="entry name" value="UvrD-like_helicase_C"/>
</dbReference>
<evidence type="ECO:0000256" key="9">
    <source>
        <dbReference type="ARBA" id="ARBA00023204"/>
    </source>
</evidence>
<keyword evidence="10 11" id="KW-0413">Isomerase</keyword>
<reference evidence="14 15" key="1">
    <citation type="submission" date="2018-05" db="EMBL/GenBank/DDBJ databases">
        <title>Draft Genome Sequences for a Diverse set of 7 Haemophilus Species.</title>
        <authorList>
            <person name="Nichols M."/>
            <person name="Topaz N."/>
            <person name="Wang X."/>
            <person name="Wang X."/>
            <person name="Boxrud D."/>
        </authorList>
    </citation>
    <scope>NUCLEOTIDE SEQUENCE [LARGE SCALE GENOMIC DNA]</scope>
    <source>
        <strain evidence="14 15">C2002001239</strain>
    </source>
</reference>
<protein>
    <recommendedName>
        <fullName evidence="11">RecBCD enzyme subunit RecD</fullName>
        <ecNumber evidence="11">5.6.2.3</ecNumber>
    </recommendedName>
    <alternativeName>
        <fullName evidence="11">DNA 5'-3' helicase subunit RecD</fullName>
    </alternativeName>
    <alternativeName>
        <fullName evidence="11">Exonuclease V subunit RecD</fullName>
        <shortName evidence="11">ExoV subunit RecD</shortName>
    </alternativeName>
    <alternativeName>
        <fullName evidence="11">Helicase/nuclease RecBCD subunit RecD</fullName>
    </alternativeName>
</protein>
<dbReference type="EC" id="5.6.2.3" evidence="11"/>
<dbReference type="GO" id="GO:0043139">
    <property type="term" value="F:5'-3' DNA helicase activity"/>
    <property type="evidence" value="ECO:0007669"/>
    <property type="project" value="UniProtKB-UniRule"/>
</dbReference>
<dbReference type="GO" id="GO:0016887">
    <property type="term" value="F:ATP hydrolysis activity"/>
    <property type="evidence" value="ECO:0007669"/>
    <property type="project" value="RHEA"/>
</dbReference>
<evidence type="ECO:0000259" key="12">
    <source>
        <dbReference type="Pfam" id="PF13538"/>
    </source>
</evidence>
<organism evidence="14 15">
    <name type="scientific">Haemophilus sputorum</name>
    <dbReference type="NCBI Taxonomy" id="1078480"/>
    <lineage>
        <taxon>Bacteria</taxon>
        <taxon>Pseudomonadati</taxon>
        <taxon>Pseudomonadota</taxon>
        <taxon>Gammaproteobacteria</taxon>
        <taxon>Pasteurellales</taxon>
        <taxon>Pasteurellaceae</taxon>
        <taxon>Haemophilus</taxon>
    </lineage>
</organism>
<evidence type="ECO:0000313" key="15">
    <source>
        <dbReference type="Proteomes" id="UP000253872"/>
    </source>
</evidence>
<dbReference type="PANTHER" id="PTHR43788:SF6">
    <property type="entry name" value="DNA HELICASE B"/>
    <property type="match status" value="1"/>
</dbReference>
<dbReference type="STRING" id="1035839.GCA_000238795_00239"/>
<keyword evidence="7 11" id="KW-0067">ATP-binding</keyword>
<gene>
    <name evidence="11 14" type="primary">recD</name>
    <name evidence="14" type="ORF">DPV93_09680</name>
</gene>
<dbReference type="AlphaFoldDB" id="A0A369YA29"/>
<accession>A0A369YA29</accession>
<dbReference type="Proteomes" id="UP000253872">
    <property type="component" value="Unassembled WGS sequence"/>
</dbReference>
<dbReference type="InterPro" id="IPR049550">
    <property type="entry name" value="RecD_N"/>
</dbReference>
<dbReference type="InterPro" id="IPR041851">
    <property type="entry name" value="RecD_N_sf"/>
</dbReference>
<dbReference type="GO" id="GO:0003677">
    <property type="term" value="F:DNA binding"/>
    <property type="evidence" value="ECO:0007669"/>
    <property type="project" value="UniProtKB-UniRule"/>
</dbReference>
<comment type="miscellaneous">
    <text evidence="11">In the RecBCD complex, RecB has a slow 3'-5' helicase, an exonuclease activity and loads RecA onto ssDNA, RecD has a fast 5'-3' helicase activity, while RecC stimulates the ATPase and processivity of the RecB helicase and contributes to recognition of the Chi site.</text>
</comment>
<comment type="caution">
    <text evidence="14">The sequence shown here is derived from an EMBL/GenBank/DDBJ whole genome shotgun (WGS) entry which is preliminary data.</text>
</comment>
<name>A0A369YA29_9PAST</name>
<dbReference type="InterPro" id="IPR050534">
    <property type="entry name" value="Coronavir_polyprotein_1ab"/>
</dbReference>
<dbReference type="GO" id="GO:0000724">
    <property type="term" value="P:double-strand break repair via homologous recombination"/>
    <property type="evidence" value="ECO:0007669"/>
    <property type="project" value="UniProtKB-UniRule"/>
</dbReference>
<dbReference type="GO" id="GO:0009338">
    <property type="term" value="C:exodeoxyribonuclease V complex"/>
    <property type="evidence" value="ECO:0007669"/>
    <property type="project" value="InterPro"/>
</dbReference>
<proteinExistence type="inferred from homology"/>
<evidence type="ECO:0000256" key="11">
    <source>
        <dbReference type="HAMAP-Rule" id="MF_01487"/>
    </source>
</evidence>
<evidence type="ECO:0000256" key="8">
    <source>
        <dbReference type="ARBA" id="ARBA00023125"/>
    </source>
</evidence>
<keyword evidence="8 11" id="KW-0238">DNA-binding</keyword>
<dbReference type="HAMAP" id="MF_01487">
    <property type="entry name" value="RecD"/>
    <property type="match status" value="1"/>
</dbReference>
<dbReference type="InterPro" id="IPR027417">
    <property type="entry name" value="P-loop_NTPase"/>
</dbReference>
<evidence type="ECO:0000256" key="10">
    <source>
        <dbReference type="ARBA" id="ARBA00023235"/>
    </source>
</evidence>
<dbReference type="CDD" id="cd18809">
    <property type="entry name" value="SF1_C_RecD"/>
    <property type="match status" value="1"/>
</dbReference>
<dbReference type="RefSeq" id="WP_111404222.1">
    <property type="nucleotide sequence ID" value="NZ_QEPN01000010.1"/>
</dbReference>
<evidence type="ECO:0000256" key="2">
    <source>
        <dbReference type="ARBA" id="ARBA00022741"/>
    </source>
</evidence>
<feature type="domain" description="RecBCD enzyme subunit RecD N-terminal" evidence="13">
    <location>
        <begin position="11"/>
        <end position="125"/>
    </location>
</feature>
<evidence type="ECO:0000256" key="5">
    <source>
        <dbReference type="ARBA" id="ARBA00022806"/>
    </source>
</evidence>
<keyword evidence="3 11" id="KW-0227">DNA damage</keyword>
<evidence type="ECO:0000256" key="6">
    <source>
        <dbReference type="ARBA" id="ARBA00022839"/>
    </source>
</evidence>
<sequence length="649" mass="73333">MLALLEDLKAEKWLSELNFQFAKFIDQKQQPYHYTQTQQNLAVLLAALLSYHMMQGHTAMHLETALKNPFGLLANKSERDFLAEILQKIDQIPPLEWPQYLKEHIAFSDSPETVAPMLFQDELVYFYRYWQSENCVATYLQRAASLPQESSSSDWAFERAVLEKFFPEKQPNINWQKVAVATALRNRFSVISGGPGTGKTTTVAKLLVALQEKQQHQQQPLFNIALVAPTGKAAARLKESLHQSLQQIETDIAIETSASTIHRLLGIRPQSDLPTYHQQNPLPIDLLVVDEASMIDLTLMEKLMNALKPQARLILLGDKDQLSSVEAGAIMGELGDFITQGYSQAHCDYLNAVTGEQLQSSGQASAISDSLCHLRKSYRFHEQSGIGHLAALVNAQQAVKSWEIFANSDFEDLACVEYPSVTDFPDKGQWQAYCRQLIIKKAVECYSAYLMLAAQRERDPKSISISEIFTAFQRVRFLSALRVSEFGVESLNQGIAEALRQAKLVQFNHSRDRYHGKPILITQNSPMNQVYSGDIGLILYDEEKNLRVYFDTLQENGEHYSLSLSRVPDFEPAYVMTVHKSQGSEFEDVYFIMPLNFSPVVTKELIYTAITRAKSHFTLFSAQKTWIQGVKSAIERQSGLGAQLNRMIG</sequence>
<dbReference type="FunFam" id="3.40.50.300:FF:000912">
    <property type="entry name" value="RecBCD enzyme subunit RecD"/>
    <property type="match status" value="1"/>
</dbReference>
<dbReference type="NCBIfam" id="TIGR01447">
    <property type="entry name" value="recD"/>
    <property type="match status" value="1"/>
</dbReference>
<dbReference type="Gene3D" id="1.10.10.1020">
    <property type="entry name" value="RecBCD complex, subunit RecD, N-terminal domain"/>
    <property type="match status" value="1"/>
</dbReference>
<evidence type="ECO:0000256" key="4">
    <source>
        <dbReference type="ARBA" id="ARBA00022801"/>
    </source>
</evidence>
<dbReference type="GO" id="GO:0017116">
    <property type="term" value="F:single-stranded DNA helicase activity"/>
    <property type="evidence" value="ECO:0007669"/>
    <property type="project" value="TreeGrafter"/>
</dbReference>
<keyword evidence="1 11" id="KW-0540">Nuclease</keyword>